<evidence type="ECO:0000313" key="1">
    <source>
        <dbReference type="EMBL" id="GAA3047429.1"/>
    </source>
</evidence>
<sequence>MTERDEDASPGKTDESTCSSVAMDFSKVQCPGLGTKVWGFVLTEVIHEMVLSDTISLVTEVGASSR</sequence>
<dbReference type="EMBL" id="BAAAUF010000022">
    <property type="protein sequence ID" value="GAA3047429.1"/>
    <property type="molecule type" value="Genomic_DNA"/>
</dbReference>
<organism evidence="1 2">
    <name type="scientific">Streptomyces glomeratus</name>
    <dbReference type="NCBI Taxonomy" id="284452"/>
    <lineage>
        <taxon>Bacteria</taxon>
        <taxon>Bacillati</taxon>
        <taxon>Actinomycetota</taxon>
        <taxon>Actinomycetes</taxon>
        <taxon>Kitasatosporales</taxon>
        <taxon>Streptomycetaceae</taxon>
        <taxon>Streptomyces</taxon>
    </lineage>
</organism>
<reference evidence="2" key="1">
    <citation type="journal article" date="2019" name="Int. J. Syst. Evol. Microbiol.">
        <title>The Global Catalogue of Microorganisms (GCM) 10K type strain sequencing project: providing services to taxonomists for standard genome sequencing and annotation.</title>
        <authorList>
            <consortium name="The Broad Institute Genomics Platform"/>
            <consortium name="The Broad Institute Genome Sequencing Center for Infectious Disease"/>
            <person name="Wu L."/>
            <person name="Ma J."/>
        </authorList>
    </citation>
    <scope>NUCLEOTIDE SEQUENCE [LARGE SCALE GENOMIC DNA]</scope>
    <source>
        <strain evidence="2">JCM 9091</strain>
    </source>
</reference>
<evidence type="ECO:0000313" key="2">
    <source>
        <dbReference type="Proteomes" id="UP001501532"/>
    </source>
</evidence>
<protein>
    <submittedName>
        <fullName evidence="1">Uncharacterized protein</fullName>
    </submittedName>
</protein>
<name>A0ABP6LNM2_9ACTN</name>
<comment type="caution">
    <text evidence="1">The sequence shown here is derived from an EMBL/GenBank/DDBJ whole genome shotgun (WGS) entry which is preliminary data.</text>
</comment>
<gene>
    <name evidence="1" type="ORF">GCM10010448_32990</name>
</gene>
<keyword evidence="2" id="KW-1185">Reference proteome</keyword>
<dbReference type="Proteomes" id="UP001501532">
    <property type="component" value="Unassembled WGS sequence"/>
</dbReference>
<proteinExistence type="predicted"/>
<accession>A0ABP6LNM2</accession>